<reference evidence="2" key="1">
    <citation type="submission" date="2016-10" db="EMBL/GenBank/DDBJ databases">
        <authorList>
            <person name="Varghese N."/>
            <person name="Submissions S."/>
        </authorList>
    </citation>
    <scope>NUCLEOTIDE SEQUENCE [LARGE SCALE GENOMIC DNA]</scope>
    <source>
        <strain evidence="2">CGMCC 4.6609</strain>
    </source>
</reference>
<name>A0A1H0PRY3_9PSEU</name>
<dbReference type="RefSeq" id="WP_245733570.1">
    <property type="nucleotide sequence ID" value="NZ_FNIX01000005.1"/>
</dbReference>
<accession>A0A1H0PRY3</accession>
<keyword evidence="2" id="KW-1185">Reference proteome</keyword>
<dbReference type="STRING" id="641025.SAMN05421507_105178"/>
<sequence length="49" mass="5181">MTLQTGGIPESIPAELRDRVEPDLVEQTVLGRAATLLDVGRAAVFTASD</sequence>
<evidence type="ECO:0000313" key="1">
    <source>
        <dbReference type="EMBL" id="SDP07853.1"/>
    </source>
</evidence>
<gene>
    <name evidence="1" type="ORF">SAMN05421507_105178</name>
</gene>
<proteinExistence type="predicted"/>
<dbReference type="EMBL" id="FNIX01000005">
    <property type="protein sequence ID" value="SDP07853.1"/>
    <property type="molecule type" value="Genomic_DNA"/>
</dbReference>
<dbReference type="Proteomes" id="UP000199691">
    <property type="component" value="Unassembled WGS sequence"/>
</dbReference>
<protein>
    <submittedName>
        <fullName evidence="1">Uncharacterized protein</fullName>
    </submittedName>
</protein>
<evidence type="ECO:0000313" key="2">
    <source>
        <dbReference type="Proteomes" id="UP000199691"/>
    </source>
</evidence>
<organism evidence="1 2">
    <name type="scientific">Lentzea jiangxiensis</name>
    <dbReference type="NCBI Taxonomy" id="641025"/>
    <lineage>
        <taxon>Bacteria</taxon>
        <taxon>Bacillati</taxon>
        <taxon>Actinomycetota</taxon>
        <taxon>Actinomycetes</taxon>
        <taxon>Pseudonocardiales</taxon>
        <taxon>Pseudonocardiaceae</taxon>
        <taxon>Lentzea</taxon>
    </lineage>
</organism>
<dbReference type="AlphaFoldDB" id="A0A1H0PRY3"/>